<dbReference type="PANTHER" id="PTHR12243">
    <property type="entry name" value="MADF DOMAIN TRANSCRIPTION FACTOR"/>
    <property type="match status" value="1"/>
</dbReference>
<dbReference type="AlphaFoldDB" id="A0A8X6K7D6"/>
<dbReference type="PROSITE" id="PS51031">
    <property type="entry name" value="BESS"/>
    <property type="match status" value="1"/>
</dbReference>
<dbReference type="InterPro" id="IPR004210">
    <property type="entry name" value="BESS_motif"/>
</dbReference>
<dbReference type="Pfam" id="PF02944">
    <property type="entry name" value="BESS"/>
    <property type="match status" value="1"/>
</dbReference>
<dbReference type="EMBL" id="BMAO01010097">
    <property type="protein sequence ID" value="GFQ64804.1"/>
    <property type="molecule type" value="Genomic_DNA"/>
</dbReference>
<dbReference type="PROSITE" id="PS51029">
    <property type="entry name" value="MADF"/>
    <property type="match status" value="1"/>
</dbReference>
<evidence type="ECO:0000256" key="1">
    <source>
        <dbReference type="PROSITE-ProRule" id="PRU00371"/>
    </source>
</evidence>
<feature type="region of interest" description="Disordered" evidence="2">
    <location>
        <begin position="318"/>
        <end position="338"/>
    </location>
</feature>
<evidence type="ECO:0000259" key="3">
    <source>
        <dbReference type="PROSITE" id="PS51029"/>
    </source>
</evidence>
<dbReference type="PANTHER" id="PTHR12243:SF67">
    <property type="entry name" value="COREPRESSOR OF PANGOLIN, ISOFORM A-RELATED"/>
    <property type="match status" value="1"/>
</dbReference>
<feature type="compositionally biased region" description="Polar residues" evidence="2">
    <location>
        <begin position="150"/>
        <end position="163"/>
    </location>
</feature>
<dbReference type="GO" id="GO:0005634">
    <property type="term" value="C:nucleus"/>
    <property type="evidence" value="ECO:0007669"/>
    <property type="project" value="UniProtKB-SubCell"/>
</dbReference>
<evidence type="ECO:0000313" key="6">
    <source>
        <dbReference type="Proteomes" id="UP000887116"/>
    </source>
</evidence>
<reference evidence="5" key="1">
    <citation type="submission" date="2020-07" db="EMBL/GenBank/DDBJ databases">
        <title>Multicomponent nature underlies the extraordinary mechanical properties of spider dragline silk.</title>
        <authorList>
            <person name="Kono N."/>
            <person name="Nakamura H."/>
            <person name="Mori M."/>
            <person name="Yoshida Y."/>
            <person name="Ohtoshi R."/>
            <person name="Malay A.D."/>
            <person name="Moran D.A.P."/>
            <person name="Tomita M."/>
            <person name="Numata K."/>
            <person name="Arakawa K."/>
        </authorList>
    </citation>
    <scope>NUCLEOTIDE SEQUENCE</scope>
</reference>
<keyword evidence="6" id="KW-1185">Reference proteome</keyword>
<sequence length="338" mass="39297">MEKAFYGLNVEFFIEEIRNRPTIWDMRCETYNDRTKRTEAWREVARQLYSNYDEMELTKQTTIQSELNKKWKNLRQCYKRELDSQYPKSGSAKKKKSQYVYFDTLSFLAPMFPSKATISNTAVEEEDDEEEEIGVGDESNVYIQEESSEETNQSPRSFTTSAKKSCKRKREPEDPVADVCQFLKQSLEDKIAAEKRQKERDEMDDDRQFLMSLLNHTRAITETHKLDMRAEVLQVVTKYYNMSRCPQSEPLSTHPPPFQQPVHARFAHPPFSQSYMIPPFPVVPFSPNSVAPSPNAQVHEMYRNEVSAQCLPEIISSTSLQPSSPLPTIIKNEETSQD</sequence>
<feature type="compositionally biased region" description="Low complexity" evidence="2">
    <location>
        <begin position="318"/>
        <end position="330"/>
    </location>
</feature>
<dbReference type="InterPro" id="IPR006578">
    <property type="entry name" value="MADF-dom"/>
</dbReference>
<protein>
    <submittedName>
        <fullName evidence="5">6-phosphogluconate dehydrogenase, decarboxylating</fullName>
    </submittedName>
</protein>
<evidence type="ECO:0000259" key="4">
    <source>
        <dbReference type="PROSITE" id="PS51031"/>
    </source>
</evidence>
<feature type="compositionally biased region" description="Acidic residues" evidence="2">
    <location>
        <begin position="123"/>
        <end position="135"/>
    </location>
</feature>
<feature type="region of interest" description="Disordered" evidence="2">
    <location>
        <begin position="119"/>
        <end position="170"/>
    </location>
</feature>
<dbReference type="Pfam" id="PF10545">
    <property type="entry name" value="MADF_DNA_bdg"/>
    <property type="match status" value="1"/>
</dbReference>
<name>A0A8X6K7D6_TRICU</name>
<organism evidence="5 6">
    <name type="scientific">Trichonephila clavata</name>
    <name type="common">Joro spider</name>
    <name type="synonym">Nephila clavata</name>
    <dbReference type="NCBI Taxonomy" id="2740835"/>
    <lineage>
        <taxon>Eukaryota</taxon>
        <taxon>Metazoa</taxon>
        <taxon>Ecdysozoa</taxon>
        <taxon>Arthropoda</taxon>
        <taxon>Chelicerata</taxon>
        <taxon>Arachnida</taxon>
        <taxon>Araneae</taxon>
        <taxon>Araneomorphae</taxon>
        <taxon>Entelegynae</taxon>
        <taxon>Araneoidea</taxon>
        <taxon>Nephilidae</taxon>
        <taxon>Trichonephila</taxon>
    </lineage>
</organism>
<dbReference type="InterPro" id="IPR039353">
    <property type="entry name" value="TF_Adf1"/>
</dbReference>
<comment type="subcellular location">
    <subcellularLocation>
        <location evidence="1">Nucleus</location>
    </subcellularLocation>
</comment>
<dbReference type="GO" id="GO:0005667">
    <property type="term" value="C:transcription regulator complex"/>
    <property type="evidence" value="ECO:0007669"/>
    <property type="project" value="TreeGrafter"/>
</dbReference>
<comment type="caution">
    <text evidence="5">The sequence shown here is derived from an EMBL/GenBank/DDBJ whole genome shotgun (WGS) entry which is preliminary data.</text>
</comment>
<accession>A0A8X6K7D6</accession>
<evidence type="ECO:0000313" key="5">
    <source>
        <dbReference type="EMBL" id="GFQ64804.1"/>
    </source>
</evidence>
<dbReference type="SMART" id="SM00595">
    <property type="entry name" value="MADF"/>
    <property type="match status" value="1"/>
</dbReference>
<dbReference type="Proteomes" id="UP000887116">
    <property type="component" value="Unassembled WGS sequence"/>
</dbReference>
<dbReference type="OrthoDB" id="6537916at2759"/>
<feature type="domain" description="BESS" evidence="4">
    <location>
        <begin position="203"/>
        <end position="242"/>
    </location>
</feature>
<feature type="domain" description="MADF" evidence="3">
    <location>
        <begin position="12"/>
        <end position="113"/>
    </location>
</feature>
<keyword evidence="1" id="KW-0539">Nucleus</keyword>
<dbReference type="GO" id="GO:0003677">
    <property type="term" value="F:DNA binding"/>
    <property type="evidence" value="ECO:0007669"/>
    <property type="project" value="InterPro"/>
</dbReference>
<gene>
    <name evidence="5" type="primary">NCL1_40814</name>
    <name evidence="5" type="ORF">TNCT_364271</name>
</gene>
<evidence type="ECO:0000256" key="2">
    <source>
        <dbReference type="SAM" id="MobiDB-lite"/>
    </source>
</evidence>
<dbReference type="GO" id="GO:0006357">
    <property type="term" value="P:regulation of transcription by RNA polymerase II"/>
    <property type="evidence" value="ECO:0007669"/>
    <property type="project" value="TreeGrafter"/>
</dbReference>
<proteinExistence type="predicted"/>